<evidence type="ECO:0000313" key="2">
    <source>
        <dbReference type="EMBL" id="NER29432.1"/>
    </source>
</evidence>
<organism evidence="2">
    <name type="scientific">Symploca sp. SIO1C4</name>
    <dbReference type="NCBI Taxonomy" id="2607765"/>
    <lineage>
        <taxon>Bacteria</taxon>
        <taxon>Bacillati</taxon>
        <taxon>Cyanobacteriota</taxon>
        <taxon>Cyanophyceae</taxon>
        <taxon>Coleofasciculales</taxon>
        <taxon>Coleofasciculaceae</taxon>
        <taxon>Symploca</taxon>
    </lineage>
</organism>
<reference evidence="2" key="1">
    <citation type="submission" date="2019-11" db="EMBL/GenBank/DDBJ databases">
        <title>Genomic insights into an expanded diversity of filamentous marine cyanobacteria reveals the extraordinary biosynthetic potential of Moorea and Okeania.</title>
        <authorList>
            <person name="Ferreira Leao T."/>
            <person name="Wang M."/>
            <person name="Moss N."/>
            <person name="Da Silva R."/>
            <person name="Sanders J."/>
            <person name="Nurk S."/>
            <person name="Gurevich A."/>
            <person name="Humphrey G."/>
            <person name="Reher R."/>
            <person name="Zhu Q."/>
            <person name="Belda-Ferre P."/>
            <person name="Glukhov E."/>
            <person name="Rex R."/>
            <person name="Dorrestein P.C."/>
            <person name="Knight R."/>
            <person name="Pevzner P."/>
            <person name="Gerwick W.H."/>
            <person name="Gerwick L."/>
        </authorList>
    </citation>
    <scope>NUCLEOTIDE SEQUENCE</scope>
    <source>
        <strain evidence="2">SIO1C4</strain>
    </source>
</reference>
<proteinExistence type="predicted"/>
<sequence length="324" mass="34249">MGDTYTGSKVATNDPGGAPAPNRSPQGTIVADGDPVNASSLQNGMRAAYDWIEWLRAPQAKAIVNVPIKRYRNAKGFTRHVIDRMGFPTGRYVLERQSWYSRTAGVPLSVGTHDTDHGYQVRISSVSAPLSNLVGFTSGNALGPLPSLVELRPSEDLGVIVASGDQFASFDDDVEAFIEFTANLNPGNGAAHYAGLNADLLSDPGAALGSGLTFWADAAGTNIRCQAASSPSVDTFAPKGTPHRFRIEWYGLNQDEDPSPVRRAAFFVNGFGVAEFTGAEVPGPGVRMAPYFAAKGTAAGQVQLPMQVYSQVVYGANTHAGDVV</sequence>
<dbReference type="EMBL" id="JAAHFQ010000366">
    <property type="protein sequence ID" value="NER29432.1"/>
    <property type="molecule type" value="Genomic_DNA"/>
</dbReference>
<feature type="region of interest" description="Disordered" evidence="1">
    <location>
        <begin position="1"/>
        <end position="36"/>
    </location>
</feature>
<accession>A0A6B3NFR0</accession>
<evidence type="ECO:0000256" key="1">
    <source>
        <dbReference type="SAM" id="MobiDB-lite"/>
    </source>
</evidence>
<feature type="compositionally biased region" description="Polar residues" evidence="1">
    <location>
        <begin position="1"/>
        <end position="11"/>
    </location>
</feature>
<name>A0A6B3NFR0_9CYAN</name>
<dbReference type="AlphaFoldDB" id="A0A6B3NFR0"/>
<protein>
    <submittedName>
        <fullName evidence="2">Uncharacterized protein</fullName>
    </submittedName>
</protein>
<comment type="caution">
    <text evidence="2">The sequence shown here is derived from an EMBL/GenBank/DDBJ whole genome shotgun (WGS) entry which is preliminary data.</text>
</comment>
<gene>
    <name evidence="2" type="ORF">F6J89_17840</name>
</gene>